<evidence type="ECO:0000313" key="19">
    <source>
        <dbReference type="EMBL" id="ALL62790.1"/>
    </source>
</evidence>
<dbReference type="PROSITE" id="PS51918">
    <property type="entry name" value="RADICAL_SAM"/>
    <property type="match status" value="1"/>
</dbReference>
<feature type="binding site" evidence="16">
    <location>
        <position position="257"/>
    </location>
    <ligand>
        <name>S-adenosyl-L-methionine</name>
        <dbReference type="ChEBI" id="CHEBI:59789"/>
        <label>2</label>
    </ligand>
</feature>
<dbReference type="PANTHER" id="PTHR13932:SF6">
    <property type="entry name" value="OXYGEN-INDEPENDENT COPROPORPHYRINOGEN III OXIDASE"/>
    <property type="match status" value="1"/>
</dbReference>
<keyword evidence="7 15" id="KW-0949">S-adenosyl-L-methionine</keyword>
<dbReference type="InterPro" id="IPR023404">
    <property type="entry name" value="rSAM_horseshoe"/>
</dbReference>
<reference evidence="19 20" key="1">
    <citation type="journal article" date="2014" name="Genome Announc.">
        <title>Draft Genome Sequence of the Haloacid-Degrading Burkholderia caribensis Strain MBA4.</title>
        <authorList>
            <person name="Pan Y."/>
            <person name="Kong K.F."/>
            <person name="Tsang J.S."/>
        </authorList>
    </citation>
    <scope>NUCLEOTIDE SEQUENCE [LARGE SCALE GENOMIC DNA]</scope>
    <source>
        <strain evidence="19 20">MBA4</strain>
    </source>
</reference>
<dbReference type="EMBL" id="CP012746">
    <property type="protein sequence ID" value="ALL62790.1"/>
    <property type="molecule type" value="Genomic_DNA"/>
</dbReference>
<dbReference type="InterPro" id="IPR006638">
    <property type="entry name" value="Elp3/MiaA/NifB-like_rSAM"/>
</dbReference>
<dbReference type="NCBIfam" id="TIGR00538">
    <property type="entry name" value="hemN"/>
    <property type="match status" value="1"/>
</dbReference>
<dbReference type="CDD" id="cd01335">
    <property type="entry name" value="Radical_SAM"/>
    <property type="match status" value="1"/>
</dbReference>
<evidence type="ECO:0000256" key="12">
    <source>
        <dbReference type="ARBA" id="ARBA00023244"/>
    </source>
</evidence>
<dbReference type="InterPro" id="IPR007197">
    <property type="entry name" value="rSAM"/>
</dbReference>
<evidence type="ECO:0000256" key="1">
    <source>
        <dbReference type="ARBA" id="ARBA00004496"/>
    </source>
</evidence>
<dbReference type="InterPro" id="IPR004558">
    <property type="entry name" value="Coprogen_oxidase_HemN"/>
</dbReference>
<dbReference type="KEGG" id="bcai:K788_0005850"/>
<dbReference type="GO" id="GO:0051539">
    <property type="term" value="F:4 iron, 4 sulfur cluster binding"/>
    <property type="evidence" value="ECO:0007669"/>
    <property type="project" value="UniProtKB-KW"/>
</dbReference>
<feature type="binding site" evidence="17">
    <location>
        <position position="77"/>
    </location>
    <ligand>
        <name>[4Fe-4S] cluster</name>
        <dbReference type="ChEBI" id="CHEBI:49883"/>
        <note>4Fe-4S-S-AdoMet</note>
    </ligand>
</feature>
<feature type="binding site" evidence="16">
    <location>
        <position position="124"/>
    </location>
    <ligand>
        <name>S-adenosyl-L-methionine</name>
        <dbReference type="ChEBI" id="CHEBI:59789"/>
        <label>1</label>
    </ligand>
</feature>
<dbReference type="FunFam" id="1.10.10.920:FF:000001">
    <property type="entry name" value="Coproporphyrinogen-III oxidase"/>
    <property type="match status" value="1"/>
</dbReference>
<keyword evidence="10 15" id="KW-0408">Iron</keyword>
<keyword evidence="8 15" id="KW-0479">Metal-binding</keyword>
<dbReference type="GeneID" id="69967108"/>
<dbReference type="RefSeq" id="WP_035986115.1">
    <property type="nucleotide sequence ID" value="NZ_CP012746.1"/>
</dbReference>
<keyword evidence="11 15" id="KW-0411">Iron-sulfur</keyword>
<evidence type="ECO:0000256" key="15">
    <source>
        <dbReference type="PIRNR" id="PIRNR000167"/>
    </source>
</evidence>
<gene>
    <name evidence="19" type="ORF">K788_0005850</name>
</gene>
<evidence type="ECO:0000256" key="13">
    <source>
        <dbReference type="ARBA" id="ARBA00024295"/>
    </source>
</evidence>
<comment type="similarity">
    <text evidence="3 15">Belongs to the anaerobic coproporphyrinogen-III oxidase family.</text>
</comment>
<dbReference type="GO" id="GO:0046872">
    <property type="term" value="F:metal ion binding"/>
    <property type="evidence" value="ECO:0007669"/>
    <property type="project" value="UniProtKB-KW"/>
</dbReference>
<proteinExistence type="inferred from homology"/>
<dbReference type="GO" id="GO:0006782">
    <property type="term" value="P:protoporphyrinogen IX biosynthetic process"/>
    <property type="evidence" value="ECO:0007669"/>
    <property type="project" value="UniProtKB-UniPathway"/>
</dbReference>
<dbReference type="SMART" id="SM00729">
    <property type="entry name" value="Elp3"/>
    <property type="match status" value="1"/>
</dbReference>
<feature type="binding site" evidence="16">
    <location>
        <position position="198"/>
    </location>
    <ligand>
        <name>S-adenosyl-L-methionine</name>
        <dbReference type="ChEBI" id="CHEBI:59789"/>
        <label>2</label>
    </ligand>
</feature>
<dbReference type="UniPathway" id="UPA00251">
    <property type="reaction ID" value="UER00323"/>
</dbReference>
<evidence type="ECO:0000259" key="18">
    <source>
        <dbReference type="PROSITE" id="PS51918"/>
    </source>
</evidence>
<dbReference type="SUPFAM" id="SSF102114">
    <property type="entry name" value="Radical SAM enzymes"/>
    <property type="match status" value="1"/>
</dbReference>
<dbReference type="PANTHER" id="PTHR13932">
    <property type="entry name" value="COPROPORPHYRINIGEN III OXIDASE"/>
    <property type="match status" value="1"/>
</dbReference>
<dbReference type="Gene3D" id="1.10.10.920">
    <property type="match status" value="1"/>
</dbReference>
<evidence type="ECO:0000313" key="20">
    <source>
        <dbReference type="Proteomes" id="UP000019146"/>
    </source>
</evidence>
<comment type="subcellular location">
    <subcellularLocation>
        <location evidence="1 15">Cytoplasm</location>
    </subcellularLocation>
</comment>
<dbReference type="Pfam" id="PF06969">
    <property type="entry name" value="HemN_C"/>
    <property type="match status" value="1"/>
</dbReference>
<dbReference type="GO" id="GO:0005737">
    <property type="term" value="C:cytoplasm"/>
    <property type="evidence" value="ECO:0007669"/>
    <property type="project" value="UniProtKB-SubCell"/>
</dbReference>
<feature type="binding site" evidence="17">
    <location>
        <position position="73"/>
    </location>
    <ligand>
        <name>[4Fe-4S] cluster</name>
        <dbReference type="ChEBI" id="CHEBI:49883"/>
        <note>4Fe-4S-S-AdoMet</note>
    </ligand>
</feature>
<feature type="binding site" evidence="16">
    <location>
        <begin position="79"/>
        <end position="81"/>
    </location>
    <ligand>
        <name>S-adenosyl-L-methionine</name>
        <dbReference type="ChEBI" id="CHEBI:59789"/>
        <label>2</label>
    </ligand>
</feature>
<feature type="binding site" evidence="16">
    <location>
        <position position="343"/>
    </location>
    <ligand>
        <name>S-adenosyl-L-methionine</name>
        <dbReference type="ChEBI" id="CHEBI:59789"/>
        <label>1</label>
    </ligand>
</feature>
<organism evidence="19 20">
    <name type="scientific">Paraburkholderia caribensis MBA4</name>
    <dbReference type="NCBI Taxonomy" id="1323664"/>
    <lineage>
        <taxon>Bacteria</taxon>
        <taxon>Pseudomonadati</taxon>
        <taxon>Pseudomonadota</taxon>
        <taxon>Betaproteobacteria</taxon>
        <taxon>Burkholderiales</taxon>
        <taxon>Burkholderiaceae</taxon>
        <taxon>Paraburkholderia</taxon>
    </lineage>
</organism>
<feature type="binding site" evidence="17">
    <location>
        <position position="80"/>
    </location>
    <ligand>
        <name>[4Fe-4S] cluster</name>
        <dbReference type="ChEBI" id="CHEBI:49883"/>
        <note>4Fe-4S-S-AdoMet</note>
    </ligand>
</feature>
<evidence type="ECO:0000256" key="4">
    <source>
        <dbReference type="ARBA" id="ARBA00011245"/>
    </source>
</evidence>
<dbReference type="Proteomes" id="UP000019146">
    <property type="component" value="Chromosome 1"/>
</dbReference>
<evidence type="ECO:0000256" key="6">
    <source>
        <dbReference type="ARBA" id="ARBA00022490"/>
    </source>
</evidence>
<feature type="binding site" evidence="16">
    <location>
        <begin position="125"/>
        <end position="126"/>
    </location>
    <ligand>
        <name>S-adenosyl-L-methionine</name>
        <dbReference type="ChEBI" id="CHEBI:59789"/>
        <label>2</label>
    </ligand>
</feature>
<comment type="function">
    <text evidence="13">Involved in the heme biosynthesis. Catalyzes the anaerobic oxidative decarboxylation of propionate groups of rings A and B of coproporphyrinogen III to yield the vinyl groups in protoporphyrinogen IX.</text>
</comment>
<comment type="pathway">
    <text evidence="2 15">Porphyrin-containing compound metabolism; protoporphyrin-IX biosynthesis; protoporphyrinogen-IX from coproporphyrinogen-III (AdoMet route): step 1/1.</text>
</comment>
<evidence type="ECO:0000256" key="5">
    <source>
        <dbReference type="ARBA" id="ARBA00022485"/>
    </source>
</evidence>
<dbReference type="InterPro" id="IPR010723">
    <property type="entry name" value="HemN_C"/>
</dbReference>
<sequence length="470" mass="52695">MNTAPSGPRFPSADSLFRPDLLAKYSANGPRYTSYPTALQFHDDFPLDHYRRAAADQGATETDLSLYFHIPFCDTVCFYCGCNKVVTKNRARSAPYLARLKREIALQASLFDTARPVSQLHWGGGTPTFLSHDEMTELMATTHEHFLLRSDAEGEFSIEVDPREASPKTIVHLRNLGFNRLSLGVQDFDPVVQRAINRIQPLEMTASVMCAARATGFHSIGVDLIYGLPYQTVSSFSRTLDTMLELAPDRLSVFGYAHMPQLFKMQRQMDASTLPSPAERLALLRLVVERLTGAGYVYIGMDHFALPTDELARAQARRTLHRNFQGYSTRAECDLIGFGASSIGKVGDVYAQNAKDLTGYAAAIDKGELAIQRGVRLSADDRLRRDIITQLMCNLELRFDEFEAAYGICFPDAFAPELERLRAFEDDGLVKIGARRLDVQLAGRMLVRNIAMVFDRYLGQQTMQRFSRTV</sequence>
<dbReference type="EC" id="1.3.98.3" evidence="15"/>
<evidence type="ECO:0000256" key="8">
    <source>
        <dbReference type="ARBA" id="ARBA00022723"/>
    </source>
</evidence>
<evidence type="ECO:0000256" key="14">
    <source>
        <dbReference type="ARBA" id="ARBA00048321"/>
    </source>
</evidence>
<comment type="cofactor">
    <cofactor evidence="15 17">
        <name>[4Fe-4S] cluster</name>
        <dbReference type="ChEBI" id="CHEBI:49883"/>
    </cofactor>
    <text evidence="15 17">Binds 1 [4Fe-4S] cluster. The cluster is coordinated with 3 cysteines and an exchangeable S-adenosyl-L-methionine.</text>
</comment>
<dbReference type="GO" id="GO:0004109">
    <property type="term" value="F:coproporphyrinogen oxidase activity"/>
    <property type="evidence" value="ECO:0007669"/>
    <property type="project" value="InterPro"/>
</dbReference>
<dbReference type="SFLD" id="SFLDS00029">
    <property type="entry name" value="Radical_SAM"/>
    <property type="match status" value="1"/>
</dbReference>
<evidence type="ECO:0000256" key="17">
    <source>
        <dbReference type="PIRSR" id="PIRSR000167-2"/>
    </source>
</evidence>
<feature type="binding site" evidence="16">
    <location>
        <position position="159"/>
    </location>
    <ligand>
        <name>S-adenosyl-L-methionine</name>
        <dbReference type="ChEBI" id="CHEBI:59789"/>
        <label>1</label>
    </ligand>
</feature>
<dbReference type="SFLD" id="SFLDG01065">
    <property type="entry name" value="anaerobic_coproporphyrinogen-I"/>
    <property type="match status" value="1"/>
</dbReference>
<dbReference type="Gene3D" id="3.80.30.20">
    <property type="entry name" value="tm_1862 like domain"/>
    <property type="match status" value="1"/>
</dbReference>
<evidence type="ECO:0000256" key="3">
    <source>
        <dbReference type="ARBA" id="ARBA00005493"/>
    </source>
</evidence>
<evidence type="ECO:0000256" key="9">
    <source>
        <dbReference type="ARBA" id="ARBA00023002"/>
    </source>
</evidence>
<dbReference type="AlphaFoldDB" id="A0A0P0R4L2"/>
<feature type="domain" description="Radical SAM core" evidence="18">
    <location>
        <begin position="58"/>
        <end position="294"/>
    </location>
</feature>
<dbReference type="PIRSF" id="PIRSF000167">
    <property type="entry name" value="HemN"/>
    <property type="match status" value="1"/>
</dbReference>
<dbReference type="InterPro" id="IPR058240">
    <property type="entry name" value="rSAM_sf"/>
</dbReference>
<keyword evidence="6 15" id="KW-0963">Cytoplasm</keyword>
<name>A0A0P0R4L2_9BURK</name>
<evidence type="ECO:0000256" key="16">
    <source>
        <dbReference type="PIRSR" id="PIRSR000167-1"/>
    </source>
</evidence>
<protein>
    <recommendedName>
        <fullName evidence="15">Coproporphyrinogen-III oxidase</fullName>
        <ecNumber evidence="15">1.3.98.3</ecNumber>
    </recommendedName>
</protein>
<accession>A0A0P0R4L2</accession>
<evidence type="ECO:0000256" key="11">
    <source>
        <dbReference type="ARBA" id="ARBA00023014"/>
    </source>
</evidence>
<feature type="binding site" evidence="16">
    <location>
        <position position="67"/>
    </location>
    <ligand>
        <name>S-adenosyl-L-methionine</name>
        <dbReference type="ChEBI" id="CHEBI:59789"/>
        <label>1</label>
    </ligand>
</feature>
<dbReference type="GO" id="GO:0051989">
    <property type="term" value="F:coproporphyrinogen dehydrogenase activity"/>
    <property type="evidence" value="ECO:0007669"/>
    <property type="project" value="UniProtKB-EC"/>
</dbReference>
<evidence type="ECO:0000256" key="2">
    <source>
        <dbReference type="ARBA" id="ARBA00004785"/>
    </source>
</evidence>
<comment type="catalytic activity">
    <reaction evidence="14 15">
        <text>coproporphyrinogen III + 2 S-adenosyl-L-methionine = protoporphyrinogen IX + 2 5'-deoxyadenosine + 2 L-methionine + 2 CO2</text>
        <dbReference type="Rhea" id="RHEA:15425"/>
        <dbReference type="ChEBI" id="CHEBI:16526"/>
        <dbReference type="ChEBI" id="CHEBI:17319"/>
        <dbReference type="ChEBI" id="CHEBI:57307"/>
        <dbReference type="ChEBI" id="CHEBI:57309"/>
        <dbReference type="ChEBI" id="CHEBI:57844"/>
        <dbReference type="ChEBI" id="CHEBI:59789"/>
        <dbReference type="EC" id="1.3.98.3"/>
    </reaction>
</comment>
<dbReference type="Pfam" id="PF04055">
    <property type="entry name" value="Radical_SAM"/>
    <property type="match status" value="1"/>
</dbReference>
<feature type="binding site" evidence="16">
    <location>
        <position position="186"/>
    </location>
    <ligand>
        <name>S-adenosyl-L-methionine</name>
        <dbReference type="ChEBI" id="CHEBI:59789"/>
        <label>2</label>
    </ligand>
</feature>
<dbReference type="FunFam" id="3.80.30.20:FF:000012">
    <property type="entry name" value="Coproporphyrinogen-III oxidase"/>
    <property type="match status" value="1"/>
</dbReference>
<evidence type="ECO:0000256" key="7">
    <source>
        <dbReference type="ARBA" id="ARBA00022691"/>
    </source>
</evidence>
<dbReference type="InterPro" id="IPR034505">
    <property type="entry name" value="Coproporphyrinogen-III_oxidase"/>
</dbReference>
<feature type="binding site" evidence="16">
    <location>
        <position position="223"/>
    </location>
    <ligand>
        <name>S-adenosyl-L-methionine</name>
        <dbReference type="ChEBI" id="CHEBI:59789"/>
        <label>2</label>
    </ligand>
</feature>
<evidence type="ECO:0000256" key="10">
    <source>
        <dbReference type="ARBA" id="ARBA00023004"/>
    </source>
</evidence>
<keyword evidence="5 15" id="KW-0004">4Fe-4S</keyword>
<comment type="subunit">
    <text evidence="4">Monomer.</text>
</comment>
<keyword evidence="9 15" id="KW-0560">Oxidoreductase</keyword>
<keyword evidence="12 15" id="KW-0627">Porphyrin biosynthesis</keyword>